<organism evidence="1 2">
    <name type="scientific">Sphingomonas oleivorans</name>
    <dbReference type="NCBI Taxonomy" id="1735121"/>
    <lineage>
        <taxon>Bacteria</taxon>
        <taxon>Pseudomonadati</taxon>
        <taxon>Pseudomonadota</taxon>
        <taxon>Alphaproteobacteria</taxon>
        <taxon>Sphingomonadales</taxon>
        <taxon>Sphingomonadaceae</taxon>
        <taxon>Sphingomonas</taxon>
    </lineage>
</organism>
<evidence type="ECO:0000313" key="1">
    <source>
        <dbReference type="EMBL" id="PTQ12957.1"/>
    </source>
</evidence>
<proteinExistence type="predicted"/>
<dbReference type="Proteomes" id="UP000244162">
    <property type="component" value="Unassembled WGS sequence"/>
</dbReference>
<dbReference type="RefSeq" id="WP_165799487.1">
    <property type="nucleotide sequence ID" value="NZ_NWBU01000004.1"/>
</dbReference>
<accession>A0A2T5G1C5</accession>
<name>A0A2T5G1C5_9SPHN</name>
<gene>
    <name evidence="1" type="ORF">CLG96_02100</name>
</gene>
<dbReference type="Pfam" id="PF11367">
    <property type="entry name" value="Tail_completion_gp17"/>
    <property type="match status" value="1"/>
</dbReference>
<evidence type="ECO:0000313" key="2">
    <source>
        <dbReference type="Proteomes" id="UP000244162"/>
    </source>
</evidence>
<comment type="caution">
    <text evidence="1">The sequence shown here is derived from an EMBL/GenBank/DDBJ whole genome shotgun (WGS) entry which is preliminary data.</text>
</comment>
<sequence>MSALEGTDIVGALLTADAQLTELVPADRIKAGRLPEGVGLPALLVRTVSSVDRQPLTRGPLVRRTDRVSVTVHAASHRDRKAVIALVRKCCAGRTGALGGGSNVSILTAGMGPDLNGPGDIFARTQDFRVSWDAED</sequence>
<protein>
    <recommendedName>
        <fullName evidence="3">DUF3168 domain-containing protein</fullName>
    </recommendedName>
</protein>
<evidence type="ECO:0008006" key="3">
    <source>
        <dbReference type="Google" id="ProtNLM"/>
    </source>
</evidence>
<dbReference type="InterPro" id="IPR021508">
    <property type="entry name" value="Gp17-like"/>
</dbReference>
<dbReference type="AlphaFoldDB" id="A0A2T5G1C5"/>
<keyword evidence="2" id="KW-1185">Reference proteome</keyword>
<reference evidence="1 2" key="1">
    <citation type="submission" date="2017-09" db="EMBL/GenBank/DDBJ databases">
        <title>Sphingomonas panjinensis sp.nov., isolated from oil-contaminated soil.</title>
        <authorList>
            <person name="Wang L."/>
            <person name="Chen L."/>
        </authorList>
    </citation>
    <scope>NUCLEOTIDE SEQUENCE [LARGE SCALE GENOMIC DNA]</scope>
    <source>
        <strain evidence="1 2">FW-11</strain>
    </source>
</reference>
<dbReference type="EMBL" id="NWBU01000004">
    <property type="protein sequence ID" value="PTQ12957.1"/>
    <property type="molecule type" value="Genomic_DNA"/>
</dbReference>